<comment type="caution">
    <text evidence="2">The sequence shown here is derived from an EMBL/GenBank/DDBJ whole genome shotgun (WGS) entry which is preliminary data.</text>
</comment>
<dbReference type="PROSITE" id="PS52050">
    <property type="entry name" value="WYL"/>
    <property type="match status" value="1"/>
</dbReference>
<dbReference type="Pfam" id="PF13280">
    <property type="entry name" value="WYL"/>
    <property type="match status" value="1"/>
</dbReference>
<dbReference type="PANTHER" id="PTHR34580:SF1">
    <property type="entry name" value="PROTEIN PAFC"/>
    <property type="match status" value="1"/>
</dbReference>
<dbReference type="AlphaFoldDB" id="A0A9W5RDL1"/>
<reference evidence="2 3" key="1">
    <citation type="submission" date="2013-05" db="EMBL/GenBank/DDBJ databases">
        <title>The Genome Sequence of Actinomyces europaeus ACS-120-V-COL10B.</title>
        <authorList>
            <consortium name="The Broad Institute Genomics Platform"/>
            <person name="Earl A."/>
            <person name="Ward D."/>
            <person name="Feldgarden M."/>
            <person name="Gevers D."/>
            <person name="Saerens B."/>
            <person name="Vaneechoutte M."/>
            <person name="Walker B."/>
            <person name="Young S."/>
            <person name="Zeng Q."/>
            <person name="Gargeya S."/>
            <person name="Fitzgerald M."/>
            <person name="Haas B."/>
            <person name="Abouelleil A."/>
            <person name="Allen A.W."/>
            <person name="Alvarado L."/>
            <person name="Arachchi H.M."/>
            <person name="Berlin A.M."/>
            <person name="Chapman S.B."/>
            <person name="Gainer-Dewar J."/>
            <person name="Goldberg J."/>
            <person name="Griggs A."/>
            <person name="Gujja S."/>
            <person name="Hansen M."/>
            <person name="Howarth C."/>
            <person name="Imamovic A."/>
            <person name="Ireland A."/>
            <person name="Larimer J."/>
            <person name="McCowan C."/>
            <person name="Murphy C."/>
            <person name="Pearson M."/>
            <person name="Poon T.W."/>
            <person name="Priest M."/>
            <person name="Roberts A."/>
            <person name="Saif S."/>
            <person name="Shea T."/>
            <person name="Sisk P."/>
            <person name="Sykes S."/>
            <person name="Wortman J."/>
            <person name="Nusbaum C."/>
            <person name="Birren B."/>
        </authorList>
    </citation>
    <scope>NUCLEOTIDE SEQUENCE [LARGE SCALE GENOMIC DNA]</scope>
    <source>
        <strain evidence="2 3">ACS-120-V-Col10b</strain>
    </source>
</reference>
<keyword evidence="3" id="KW-1185">Reference proteome</keyword>
<sequence length="296" mass="32723">MSVDTSRGQRLLGLVLALSKRELGLTASQIFDLVPGYEEQGLARERRFTRDKADLKDMGFNLKTGVNHEGDEIYILEKGTGIEADLTPAEELLVHAAGGLWSQDREPNFAARLHAILNNPGSMPQTSLSGLRAVAAFARAVTEGKQVVFTYMKPHGDALRRTVEPWYMFLQDGNLYLCGFDRGRQEKRTFRLSRVDESNIEILDEPITTTPCADDDRGLFLITPTLAIKEGAALLTRQHTSVIGQEAPRGWEIHEGRAGSLGVWLERVLGEIENIVVLGPPALVHAVDRRIDALGE</sequence>
<organism evidence="2 3">
    <name type="scientific">Gleimia europaea ACS-120-V-Col10b</name>
    <dbReference type="NCBI Taxonomy" id="883069"/>
    <lineage>
        <taxon>Bacteria</taxon>
        <taxon>Bacillati</taxon>
        <taxon>Actinomycetota</taxon>
        <taxon>Actinomycetes</taxon>
        <taxon>Actinomycetales</taxon>
        <taxon>Actinomycetaceae</taxon>
        <taxon>Gleimia</taxon>
    </lineage>
</organism>
<dbReference type="OrthoDB" id="3268930at2"/>
<accession>A0A9W5RDL1</accession>
<feature type="domain" description="WYL" evidence="1">
    <location>
        <begin position="134"/>
        <end position="197"/>
    </location>
</feature>
<dbReference type="Proteomes" id="UP000014387">
    <property type="component" value="Unassembled WGS sequence"/>
</dbReference>
<evidence type="ECO:0000259" key="1">
    <source>
        <dbReference type="Pfam" id="PF13280"/>
    </source>
</evidence>
<dbReference type="RefSeq" id="WP_016443589.1">
    <property type="nucleotide sequence ID" value="NZ_KE150266.1"/>
</dbReference>
<name>A0A9W5RDL1_9ACTO</name>
<dbReference type="EMBL" id="AGWN01000001">
    <property type="protein sequence ID" value="EPD30477.1"/>
    <property type="molecule type" value="Genomic_DNA"/>
</dbReference>
<evidence type="ECO:0000313" key="2">
    <source>
        <dbReference type="EMBL" id="EPD30477.1"/>
    </source>
</evidence>
<proteinExistence type="predicted"/>
<gene>
    <name evidence="2" type="ORF">HMPREF9238_00220</name>
</gene>
<dbReference type="InterPro" id="IPR026881">
    <property type="entry name" value="WYL_dom"/>
</dbReference>
<dbReference type="PANTHER" id="PTHR34580">
    <property type="match status" value="1"/>
</dbReference>
<evidence type="ECO:0000313" key="3">
    <source>
        <dbReference type="Proteomes" id="UP000014387"/>
    </source>
</evidence>
<protein>
    <recommendedName>
        <fullName evidence="1">WYL domain-containing protein</fullName>
    </recommendedName>
</protein>
<dbReference type="InterPro" id="IPR051534">
    <property type="entry name" value="CBASS_pafABC_assoc_protein"/>
</dbReference>